<feature type="transmembrane region" description="Helical" evidence="7">
    <location>
        <begin position="455"/>
        <end position="472"/>
    </location>
</feature>
<dbReference type="Pfam" id="PF02687">
    <property type="entry name" value="FtsX"/>
    <property type="match status" value="1"/>
</dbReference>
<comment type="similarity">
    <text evidence="6">Belongs to the ABC-4 integral membrane protein family.</text>
</comment>
<feature type="transmembrane region" description="Helical" evidence="7">
    <location>
        <begin position="819"/>
        <end position="842"/>
    </location>
</feature>
<keyword evidence="4 7" id="KW-1133">Transmembrane helix</keyword>
<feature type="domain" description="ABC3 transporter permease C-terminal" evidence="8">
    <location>
        <begin position="775"/>
        <end position="888"/>
    </location>
</feature>
<dbReference type="PANTHER" id="PTHR30572:SF4">
    <property type="entry name" value="ABC TRANSPORTER PERMEASE YTRF"/>
    <property type="match status" value="1"/>
</dbReference>
<protein>
    <submittedName>
        <fullName evidence="9">Putative ABC transport system permease protein</fullName>
    </submittedName>
</protein>
<reference evidence="9 10" key="1">
    <citation type="submission" date="2020-08" db="EMBL/GenBank/DDBJ databases">
        <title>Sequencing the genomes of 1000 actinobacteria strains.</title>
        <authorList>
            <person name="Klenk H.-P."/>
        </authorList>
    </citation>
    <scope>NUCLEOTIDE SEQUENCE [LARGE SCALE GENOMIC DNA]</scope>
    <source>
        <strain evidence="9 10">DSM 45784</strain>
    </source>
</reference>
<comment type="subcellular location">
    <subcellularLocation>
        <location evidence="1">Cell membrane</location>
        <topology evidence="1">Multi-pass membrane protein</topology>
    </subcellularLocation>
</comment>
<feature type="transmembrane region" description="Helical" evidence="7">
    <location>
        <begin position="872"/>
        <end position="893"/>
    </location>
</feature>
<name>A0A7W7DEK2_9ACTN</name>
<feature type="transmembrane region" description="Helical" evidence="7">
    <location>
        <begin position="410"/>
        <end position="432"/>
    </location>
</feature>
<evidence type="ECO:0000256" key="3">
    <source>
        <dbReference type="ARBA" id="ARBA00022692"/>
    </source>
</evidence>
<evidence type="ECO:0000313" key="9">
    <source>
        <dbReference type="EMBL" id="MBB4705332.1"/>
    </source>
</evidence>
<dbReference type="GO" id="GO:0005886">
    <property type="term" value="C:plasma membrane"/>
    <property type="evidence" value="ECO:0007669"/>
    <property type="project" value="UniProtKB-SubCell"/>
</dbReference>
<keyword evidence="3 7" id="KW-0812">Transmembrane</keyword>
<dbReference type="RefSeq" id="WP_184886950.1">
    <property type="nucleotide sequence ID" value="NZ_BOOV01000020.1"/>
</dbReference>
<feature type="transmembrane region" description="Helical" evidence="7">
    <location>
        <begin position="541"/>
        <end position="561"/>
    </location>
</feature>
<comment type="caution">
    <text evidence="9">The sequence shown here is derived from an EMBL/GenBank/DDBJ whole genome shotgun (WGS) entry which is preliminary data.</text>
</comment>
<dbReference type="AlphaFoldDB" id="A0A7W7DEK2"/>
<evidence type="ECO:0000259" key="8">
    <source>
        <dbReference type="Pfam" id="PF02687"/>
    </source>
</evidence>
<sequence length="906" mass="94402">MNPLLLLRVHRGAVAVLALLTLSASLLVAGLPRGFEAAFDEALRGIVDDTGANQTDLAVRLRAGAPDQSMASEDDFRAKDVWWRSAVPPSLKPVLATGPGSDSHFSAKTVGTPVAGRVEGGEIPRQYVNVGWLSGTAKRIRYVEGTPPGDPRRLASVPGHPEMKDIDLFEIALVRSASEKMRIPVGTTLILGNSSPMLAKVTGLFEPVAPSDRYWGHNLDALKVTVRQDPGSDTEENHITAISSESSLARLNNTARDLTYNWVIGVSPAALDARNAVDVIKGVDDFEREVRAVVGRSIGSYTQLNAYAPFRVDTGLREVLGGFLGRLATAQSLMVLILGGLAVVAAGVIALAVQLLTERMRAALSLARARGASLAQVVRTAAGTVALTVFPAALIGYGLSYLLPGPLTPIVHLGPVAAAAFATVFAAARVALSHRTPLRERRDDVVARRASPRRTMLEVLVVVLALAGAYLLRTRGLTTEVAAIGADPFLMLVPAALTVAAALITLRCYPYPLRLVVWLAGRARAAVPFVGLTLAARARSVTALPVVILLPALAVSVYGAVVGGTLDATQRLAAWQATGADARVERGAELPADADAKVRQVPGVRAVVPADKGSAQIGYTGKSATIVAVDLDAYRRLVAHAPLTVPGPPPDAPAPSIPALVSPDLAHLSTVEIGWHVRMKIVKTGVISGGLPGVSLSANNLIVVPYDASQRAGSRIYTNLLLIGGTGSDGGGIDARALAAATGNRPDVLVETFDRALERVTKTPLTGTIKSSFLIVTIALAVYALLTVVIALVVGAADRAKVLSYLRTLGLSERQAARLTVLEIAPLILLTACAGLALGLALPSALGPGVDLSAYTGDIAVGDYRLDPTTPILLAAGLAVVALAGAFIHAVIGRRRSLGSTLRVGD</sequence>
<organism evidence="9 10">
    <name type="scientific">Sphaerisporangium siamense</name>
    <dbReference type="NCBI Taxonomy" id="795645"/>
    <lineage>
        <taxon>Bacteria</taxon>
        <taxon>Bacillati</taxon>
        <taxon>Actinomycetota</taxon>
        <taxon>Actinomycetes</taxon>
        <taxon>Streptosporangiales</taxon>
        <taxon>Streptosporangiaceae</taxon>
        <taxon>Sphaerisporangium</taxon>
    </lineage>
</organism>
<evidence type="ECO:0000256" key="6">
    <source>
        <dbReference type="ARBA" id="ARBA00038076"/>
    </source>
</evidence>
<evidence type="ECO:0000256" key="4">
    <source>
        <dbReference type="ARBA" id="ARBA00022989"/>
    </source>
</evidence>
<accession>A0A7W7DEK2</accession>
<keyword evidence="2" id="KW-1003">Cell membrane</keyword>
<evidence type="ECO:0000313" key="10">
    <source>
        <dbReference type="Proteomes" id="UP000542210"/>
    </source>
</evidence>
<gene>
    <name evidence="9" type="ORF">BJ982_006876</name>
</gene>
<evidence type="ECO:0000256" key="1">
    <source>
        <dbReference type="ARBA" id="ARBA00004651"/>
    </source>
</evidence>
<dbReference type="InterPro" id="IPR003838">
    <property type="entry name" value="ABC3_permease_C"/>
</dbReference>
<dbReference type="PANTHER" id="PTHR30572">
    <property type="entry name" value="MEMBRANE COMPONENT OF TRANSPORTER-RELATED"/>
    <property type="match status" value="1"/>
</dbReference>
<dbReference type="InterPro" id="IPR050250">
    <property type="entry name" value="Macrolide_Exporter_MacB"/>
</dbReference>
<evidence type="ECO:0000256" key="2">
    <source>
        <dbReference type="ARBA" id="ARBA00022475"/>
    </source>
</evidence>
<dbReference type="EMBL" id="JACHND010000001">
    <property type="protein sequence ID" value="MBB4705332.1"/>
    <property type="molecule type" value="Genomic_DNA"/>
</dbReference>
<keyword evidence="5 7" id="KW-0472">Membrane</keyword>
<feature type="transmembrane region" description="Helical" evidence="7">
    <location>
        <begin position="333"/>
        <end position="356"/>
    </location>
</feature>
<evidence type="ECO:0000256" key="7">
    <source>
        <dbReference type="SAM" id="Phobius"/>
    </source>
</evidence>
<feature type="transmembrane region" description="Helical" evidence="7">
    <location>
        <begin position="773"/>
        <end position="798"/>
    </location>
</feature>
<feature type="transmembrane region" description="Helical" evidence="7">
    <location>
        <begin position="377"/>
        <end position="398"/>
    </location>
</feature>
<dbReference type="Proteomes" id="UP000542210">
    <property type="component" value="Unassembled WGS sequence"/>
</dbReference>
<evidence type="ECO:0000256" key="5">
    <source>
        <dbReference type="ARBA" id="ARBA00023136"/>
    </source>
</evidence>
<keyword evidence="10" id="KW-1185">Reference proteome</keyword>
<feature type="transmembrane region" description="Helical" evidence="7">
    <location>
        <begin position="484"/>
        <end position="506"/>
    </location>
</feature>
<proteinExistence type="inferred from homology"/>
<dbReference type="GO" id="GO:0022857">
    <property type="term" value="F:transmembrane transporter activity"/>
    <property type="evidence" value="ECO:0007669"/>
    <property type="project" value="TreeGrafter"/>
</dbReference>